<gene>
    <name evidence="9" type="ORF">A3770_04p29150</name>
</gene>
<evidence type="ECO:0000256" key="2">
    <source>
        <dbReference type="ARBA" id="ARBA00005678"/>
    </source>
</evidence>
<comment type="similarity">
    <text evidence="2">Belongs to the SF-assemblin family.</text>
</comment>
<evidence type="ECO:0000313" key="10">
    <source>
        <dbReference type="Proteomes" id="UP000316726"/>
    </source>
</evidence>
<feature type="coiled-coil region" evidence="7">
    <location>
        <begin position="99"/>
        <end position="126"/>
    </location>
</feature>
<name>A0A5B8MJ04_9CHLO</name>
<keyword evidence="10" id="KW-1185">Reference proteome</keyword>
<keyword evidence="5 7" id="KW-0175">Coiled coil</keyword>
<dbReference type="Proteomes" id="UP000316726">
    <property type="component" value="Chromosome 4"/>
</dbReference>
<evidence type="ECO:0000256" key="7">
    <source>
        <dbReference type="SAM" id="Coils"/>
    </source>
</evidence>
<evidence type="ECO:0000256" key="1">
    <source>
        <dbReference type="ARBA" id="ARBA00004245"/>
    </source>
</evidence>
<organism evidence="9 10">
    <name type="scientific">Chloropicon primus</name>
    <dbReference type="NCBI Taxonomy" id="1764295"/>
    <lineage>
        <taxon>Eukaryota</taxon>
        <taxon>Viridiplantae</taxon>
        <taxon>Chlorophyta</taxon>
        <taxon>Chloropicophyceae</taxon>
        <taxon>Chloropicales</taxon>
        <taxon>Chloropicaceae</taxon>
        <taxon>Chloropicon</taxon>
    </lineage>
</organism>
<feature type="region of interest" description="Disordered" evidence="8">
    <location>
        <begin position="1"/>
        <end position="53"/>
    </location>
</feature>
<evidence type="ECO:0000256" key="6">
    <source>
        <dbReference type="ARBA" id="ARBA00023212"/>
    </source>
</evidence>
<dbReference type="EMBL" id="CP031037">
    <property type="protein sequence ID" value="QDZ20397.1"/>
    <property type="molecule type" value="Genomic_DNA"/>
</dbReference>
<dbReference type="GO" id="GO:0005200">
    <property type="term" value="F:structural constituent of cytoskeleton"/>
    <property type="evidence" value="ECO:0007669"/>
    <property type="project" value="InterPro"/>
</dbReference>
<evidence type="ECO:0000256" key="8">
    <source>
        <dbReference type="SAM" id="MobiDB-lite"/>
    </source>
</evidence>
<reference evidence="9 10" key="1">
    <citation type="submission" date="2018-07" db="EMBL/GenBank/DDBJ databases">
        <title>The complete nuclear genome of the prasinophyte Chloropicon primus (CCMP1205).</title>
        <authorList>
            <person name="Pombert J.-F."/>
            <person name="Otis C."/>
            <person name="Turmel M."/>
            <person name="Lemieux C."/>
        </authorList>
    </citation>
    <scope>NUCLEOTIDE SEQUENCE [LARGE SCALE GENOMIC DNA]</scope>
    <source>
        <strain evidence="9 10">CCMP1205</strain>
    </source>
</reference>
<proteinExistence type="inferred from homology"/>
<protein>
    <submittedName>
        <fullName evidence="9">SF-assemblin</fullName>
    </submittedName>
</protein>
<keyword evidence="6" id="KW-0206">Cytoskeleton</keyword>
<dbReference type="PRINTS" id="PR01799">
    <property type="entry name" value="SFASSEMBLIN"/>
</dbReference>
<feature type="compositionally biased region" description="Polar residues" evidence="8">
    <location>
        <begin position="1"/>
        <end position="10"/>
    </location>
</feature>
<dbReference type="GO" id="GO:0005874">
    <property type="term" value="C:microtubule"/>
    <property type="evidence" value="ECO:0007669"/>
    <property type="project" value="UniProtKB-KW"/>
</dbReference>
<dbReference type="OrthoDB" id="436841at2759"/>
<dbReference type="Pfam" id="PF06705">
    <property type="entry name" value="SF-assemblin"/>
    <property type="match status" value="1"/>
</dbReference>
<dbReference type="PANTHER" id="PTHR40412:SF1">
    <property type="entry name" value="SF-ASSEMBLIN"/>
    <property type="match status" value="1"/>
</dbReference>
<dbReference type="STRING" id="1764295.A0A5B8MJ04"/>
<dbReference type="InterPro" id="IPR008374">
    <property type="entry name" value="SF_assemblin/giardin_b"/>
</dbReference>
<dbReference type="AlphaFoldDB" id="A0A5B8MJ04"/>
<evidence type="ECO:0000256" key="5">
    <source>
        <dbReference type="ARBA" id="ARBA00023054"/>
    </source>
</evidence>
<keyword evidence="4" id="KW-0493">Microtubule</keyword>
<sequence>MNSASRSYTSEGRGESATPVKSPVSSYLHRTADTETTVSGLRPASGVGGGSGAQLTFGTPGALSNAAQRLGKVAEKFSTFYTDLEHERQSRRQSEHSKYSALTETISRLESNLELEIRRRTEADKNLQVQLNSELKSMYERFSAQSRETQKSLKTSVDALSRSFSELNSGLREEREQRGVQMDQLAQRLMLKIDETKASIEDERVSRLEREAQTLKRVGEDIFRLQERIETEKSNREAALHSLQSELNEMAGGRNLSDEKFQALILGELATLKNRMQVEREERISEDEQIVLAINDYTKALQDGLRIVSAG</sequence>
<evidence type="ECO:0000256" key="3">
    <source>
        <dbReference type="ARBA" id="ARBA00022490"/>
    </source>
</evidence>
<keyword evidence="3" id="KW-0963">Cytoplasm</keyword>
<evidence type="ECO:0000256" key="4">
    <source>
        <dbReference type="ARBA" id="ARBA00022701"/>
    </source>
</evidence>
<comment type="subcellular location">
    <subcellularLocation>
        <location evidence="1">Cytoplasm</location>
        <location evidence="1">Cytoskeleton</location>
    </subcellularLocation>
</comment>
<evidence type="ECO:0000313" key="9">
    <source>
        <dbReference type="EMBL" id="QDZ20397.1"/>
    </source>
</evidence>
<accession>A0A5B8MJ04</accession>
<dbReference type="PANTHER" id="PTHR40412">
    <property type="entry name" value="SF-ASSEMBLIN"/>
    <property type="match status" value="1"/>
</dbReference>